<name>A0A381SQZ3_9ZZZZ</name>
<reference evidence="5" key="1">
    <citation type="submission" date="2018-05" db="EMBL/GenBank/DDBJ databases">
        <authorList>
            <person name="Lanie J.A."/>
            <person name="Ng W.-L."/>
            <person name="Kazmierczak K.M."/>
            <person name="Andrzejewski T.M."/>
            <person name="Davidsen T.M."/>
            <person name="Wayne K.J."/>
            <person name="Tettelin H."/>
            <person name="Glass J.I."/>
            <person name="Rusch D."/>
            <person name="Podicherti R."/>
            <person name="Tsui H.-C.T."/>
            <person name="Winkler M.E."/>
        </authorList>
    </citation>
    <scope>NUCLEOTIDE SEQUENCE</scope>
</reference>
<feature type="domain" description="Glutaredoxin" evidence="4">
    <location>
        <begin position="21"/>
        <end position="84"/>
    </location>
</feature>
<protein>
    <recommendedName>
        <fullName evidence="4">Glutaredoxin domain-containing protein</fullName>
    </recommendedName>
</protein>
<dbReference type="PANTHER" id="PTHR10293:SF72">
    <property type="entry name" value="MONOTHIOL GLUTAREDOXIN-S14, CHLOROPLASTIC"/>
    <property type="match status" value="1"/>
</dbReference>
<dbReference type="GO" id="GO:0051537">
    <property type="term" value="F:2 iron, 2 sulfur cluster binding"/>
    <property type="evidence" value="ECO:0007669"/>
    <property type="project" value="UniProtKB-KW"/>
</dbReference>
<dbReference type="EMBL" id="UINC01003449">
    <property type="protein sequence ID" value="SVA06422.1"/>
    <property type="molecule type" value="Genomic_DNA"/>
</dbReference>
<evidence type="ECO:0000256" key="1">
    <source>
        <dbReference type="ARBA" id="ARBA00009630"/>
    </source>
</evidence>
<dbReference type="InterPro" id="IPR004480">
    <property type="entry name" value="Monothiol_GRX-rel"/>
</dbReference>
<dbReference type="PIRSF" id="PIRSF005894">
    <property type="entry name" value="Monothiol_GRX"/>
    <property type="match status" value="1"/>
</dbReference>
<proteinExistence type="inferred from homology"/>
<keyword evidence="2" id="KW-0001">2Fe-2S</keyword>
<evidence type="ECO:0000313" key="5">
    <source>
        <dbReference type="EMBL" id="SVA06422.1"/>
    </source>
</evidence>
<keyword evidence="2" id="KW-0411">Iron-sulfur</keyword>
<dbReference type="AlphaFoldDB" id="A0A381SQZ3"/>
<dbReference type="GO" id="GO:0015036">
    <property type="term" value="F:disulfide oxidoreductase activity"/>
    <property type="evidence" value="ECO:0007669"/>
    <property type="project" value="InterPro"/>
</dbReference>
<dbReference type="InterPro" id="IPR014434">
    <property type="entry name" value="Monothiol_GRX"/>
</dbReference>
<accession>A0A381SQZ3</accession>
<dbReference type="Gene3D" id="3.40.30.10">
    <property type="entry name" value="Glutaredoxin"/>
    <property type="match status" value="1"/>
</dbReference>
<gene>
    <name evidence="5" type="ORF">METZ01_LOCUS59276</name>
</gene>
<dbReference type="Pfam" id="PF00462">
    <property type="entry name" value="Glutaredoxin"/>
    <property type="match status" value="1"/>
</dbReference>
<dbReference type="PROSITE" id="PS51354">
    <property type="entry name" value="GLUTAREDOXIN_2"/>
    <property type="match status" value="1"/>
</dbReference>
<evidence type="ECO:0000259" key="4">
    <source>
        <dbReference type="Pfam" id="PF00462"/>
    </source>
</evidence>
<dbReference type="PANTHER" id="PTHR10293">
    <property type="entry name" value="GLUTAREDOXIN FAMILY MEMBER"/>
    <property type="match status" value="1"/>
</dbReference>
<keyword evidence="2" id="KW-0479">Metal-binding</keyword>
<dbReference type="InterPro" id="IPR002109">
    <property type="entry name" value="Glutaredoxin"/>
</dbReference>
<sequence length="109" mass="11938">MTAFNWSPDELQEIVDDNRLVLFMKGTPQQPMCGFSNRAAMALQQLEEPFVTVNVLSDPNAIPSVCAWSDFPTMPQIFVLGELIGGSDIAIEMLQSGELQQMLADGDSS</sequence>
<organism evidence="5">
    <name type="scientific">marine metagenome</name>
    <dbReference type="NCBI Taxonomy" id="408172"/>
    <lineage>
        <taxon>unclassified sequences</taxon>
        <taxon>metagenomes</taxon>
        <taxon>ecological metagenomes</taxon>
    </lineage>
</organism>
<dbReference type="SUPFAM" id="SSF52833">
    <property type="entry name" value="Thioredoxin-like"/>
    <property type="match status" value="1"/>
</dbReference>
<dbReference type="InterPro" id="IPR036249">
    <property type="entry name" value="Thioredoxin-like_sf"/>
</dbReference>
<keyword evidence="3" id="KW-0676">Redox-active center</keyword>
<evidence type="ECO:0000256" key="2">
    <source>
        <dbReference type="ARBA" id="ARBA00022714"/>
    </source>
</evidence>
<keyword evidence="2" id="KW-0408">Iron</keyword>
<comment type="similarity">
    <text evidence="1">Belongs to the glutaredoxin family. Monothiol subfamily.</text>
</comment>
<evidence type="ECO:0000256" key="3">
    <source>
        <dbReference type="ARBA" id="ARBA00023284"/>
    </source>
</evidence>